<comment type="caution">
    <text evidence="1">The sequence shown here is derived from an EMBL/GenBank/DDBJ whole genome shotgun (WGS) entry which is preliminary data.</text>
</comment>
<dbReference type="Gene3D" id="2.60.40.4070">
    <property type="match status" value="1"/>
</dbReference>
<reference evidence="1 2" key="1">
    <citation type="submission" date="2017-07" db="EMBL/GenBank/DDBJ databases">
        <title>Recovery of genomes from metagenomes via a dereplication, aggregation, and scoring strategy.</title>
        <authorList>
            <person name="Sieber C.M."/>
            <person name="Probst A.J."/>
            <person name="Sharrar A."/>
            <person name="Thomas B.C."/>
            <person name="Hess M."/>
            <person name="Tringe S.G."/>
            <person name="Banfield J.F."/>
        </authorList>
    </citation>
    <scope>NUCLEOTIDE SEQUENCE [LARGE SCALE GENOMIC DNA]</scope>
    <source>
        <strain evidence="1">JGI_Cruoil_03_44_89</strain>
    </source>
</reference>
<dbReference type="PANTHER" id="PTHR47197">
    <property type="entry name" value="PROTEIN NIRF"/>
    <property type="match status" value="1"/>
</dbReference>
<dbReference type="Proteomes" id="UP000215215">
    <property type="component" value="Unassembled WGS sequence"/>
</dbReference>
<dbReference type="InterPro" id="IPR011045">
    <property type="entry name" value="N2O_reductase_N"/>
</dbReference>
<dbReference type="Gene3D" id="2.130.10.10">
    <property type="entry name" value="YVTN repeat-like/Quinoprotein amine dehydrogenase"/>
    <property type="match status" value="3"/>
</dbReference>
<name>A0A235BZ93_UNCW3</name>
<protein>
    <recommendedName>
        <fullName evidence="3">FlgD Ig-like domain-containing protein</fullName>
    </recommendedName>
</protein>
<gene>
    <name evidence="1" type="ORF">CH333_00595</name>
</gene>
<dbReference type="InterPro" id="IPR051200">
    <property type="entry name" value="Host-pathogen_enzymatic-act"/>
</dbReference>
<dbReference type="AlphaFoldDB" id="A0A235BZ93"/>
<dbReference type="EMBL" id="NOZQ01000006">
    <property type="protein sequence ID" value="OYD17532.1"/>
    <property type="molecule type" value="Genomic_DNA"/>
</dbReference>
<dbReference type="InterPro" id="IPR015943">
    <property type="entry name" value="WD40/YVTN_repeat-like_dom_sf"/>
</dbReference>
<evidence type="ECO:0008006" key="3">
    <source>
        <dbReference type="Google" id="ProtNLM"/>
    </source>
</evidence>
<evidence type="ECO:0000313" key="2">
    <source>
        <dbReference type="Proteomes" id="UP000215215"/>
    </source>
</evidence>
<proteinExistence type="predicted"/>
<organism evidence="1 2">
    <name type="scientific">candidate division WOR-3 bacterium JGI_Cruoil_03_44_89</name>
    <dbReference type="NCBI Taxonomy" id="1973748"/>
    <lineage>
        <taxon>Bacteria</taxon>
        <taxon>Bacteria division WOR-3</taxon>
    </lineage>
</organism>
<dbReference type="SUPFAM" id="SSF50974">
    <property type="entry name" value="Nitrous oxide reductase, N-terminal domain"/>
    <property type="match status" value="1"/>
</dbReference>
<sequence>MKIVVGILFFCGVCGASPKTAFVLNGLGETLSLIDLENGTVENNLVTLGLAPNWVCVNDELVYVVNSISDNIYIIDIHTNLVADSVLLPEGSNPYAMEFLNDSIAYVSAFCTNSVFCINVKNGEILKTIPVGLSPEGICITGNKVFVAITAYDPNTYTWGEGMVYVVDAISNYVIDSVSVGTNPQHLEVDPDGELYVVCTGDYSTVLGVVYRVDAITHRVLDSLIMGGTPLSISISSDGIAWIGAGGWTDNGYVYMIDTGTESIIHGASNPILVGRGVLGVTCDGDGNCYTCNFGVDEVSMIDETGNVISTFGVGDGPQAIAIYELPYGIGDGERRADITLSVYPNPFRERTEISMQYAVGGMQEQLLTPYSSLPTICIYDLAGRLVRQFTIYDLRFTNHEIVWDGKDERGMRLKSGVYFLRFEVGSFVETNELMLVR</sequence>
<dbReference type="PANTHER" id="PTHR47197:SF3">
    <property type="entry name" value="DIHYDRO-HEME D1 DEHYDROGENASE"/>
    <property type="match status" value="1"/>
</dbReference>
<evidence type="ECO:0000313" key="1">
    <source>
        <dbReference type="EMBL" id="OYD17532.1"/>
    </source>
</evidence>
<accession>A0A235BZ93</accession>